<organism evidence="1">
    <name type="scientific">marine sediment metagenome</name>
    <dbReference type="NCBI Taxonomy" id="412755"/>
    <lineage>
        <taxon>unclassified sequences</taxon>
        <taxon>metagenomes</taxon>
        <taxon>ecological metagenomes</taxon>
    </lineage>
</organism>
<evidence type="ECO:0000313" key="1">
    <source>
        <dbReference type="EMBL" id="KKN75779.1"/>
    </source>
</evidence>
<accession>A0A0F9T9D7</accession>
<comment type="caution">
    <text evidence="1">The sequence shown here is derived from an EMBL/GenBank/DDBJ whole genome shotgun (WGS) entry which is preliminary data.</text>
</comment>
<proteinExistence type="predicted"/>
<sequence length="223" mass="25555">MSHADGLQAMADGCEIQKNWIPSWNKYKETIDPGTMQCDIYAAGYYTARRELQDLIDDQVAEIKRLNRIIELDAELEKAWKAGVRPRKDCKDAEMSHADEIEAMEDAQEIQTKPTGVSLTHTLSLRHWDLGRTGWKIWAKDAIDLIDRQAEQLKAKDEVEARLRKSWHEAEETLVVLYAENVKLDDLKDTVRLACSTPDDCNDPVVLKQYMKACFDKAMAIED</sequence>
<reference evidence="1" key="1">
    <citation type="journal article" date="2015" name="Nature">
        <title>Complex archaea that bridge the gap between prokaryotes and eukaryotes.</title>
        <authorList>
            <person name="Spang A."/>
            <person name="Saw J.H."/>
            <person name="Jorgensen S.L."/>
            <person name="Zaremba-Niedzwiedzka K."/>
            <person name="Martijn J."/>
            <person name="Lind A.E."/>
            <person name="van Eijk R."/>
            <person name="Schleper C."/>
            <person name="Guy L."/>
            <person name="Ettema T.J."/>
        </authorList>
    </citation>
    <scope>NUCLEOTIDE SEQUENCE</scope>
</reference>
<gene>
    <name evidence="1" type="ORF">LCGC14_0376550</name>
</gene>
<dbReference type="AlphaFoldDB" id="A0A0F9T9D7"/>
<protein>
    <submittedName>
        <fullName evidence="1">Uncharacterized protein</fullName>
    </submittedName>
</protein>
<name>A0A0F9T9D7_9ZZZZ</name>
<dbReference type="EMBL" id="LAZR01000303">
    <property type="protein sequence ID" value="KKN75779.1"/>
    <property type="molecule type" value="Genomic_DNA"/>
</dbReference>